<keyword evidence="3" id="KW-1185">Reference proteome</keyword>
<dbReference type="HOGENOM" id="CLU_2446645_0_0_1"/>
<dbReference type="Pfam" id="PF00533">
    <property type="entry name" value="BRCT"/>
    <property type="match status" value="1"/>
</dbReference>
<feature type="non-terminal residue" evidence="2">
    <location>
        <position position="1"/>
    </location>
</feature>
<proteinExistence type="predicted"/>
<dbReference type="OrthoDB" id="2384350at2759"/>
<dbReference type="AlphaFoldDB" id="A0A067MWN5"/>
<reference evidence="3" key="1">
    <citation type="journal article" date="2014" name="Proc. Natl. Acad. Sci. U.S.A.">
        <title>Extensive sampling of basidiomycete genomes demonstrates inadequacy of the white-rot/brown-rot paradigm for wood decay fungi.</title>
        <authorList>
            <person name="Riley R."/>
            <person name="Salamov A.A."/>
            <person name="Brown D.W."/>
            <person name="Nagy L.G."/>
            <person name="Floudas D."/>
            <person name="Held B.W."/>
            <person name="Levasseur A."/>
            <person name="Lombard V."/>
            <person name="Morin E."/>
            <person name="Otillar R."/>
            <person name="Lindquist E.A."/>
            <person name="Sun H."/>
            <person name="LaButti K.M."/>
            <person name="Schmutz J."/>
            <person name="Jabbour D."/>
            <person name="Luo H."/>
            <person name="Baker S.E."/>
            <person name="Pisabarro A.G."/>
            <person name="Walton J.D."/>
            <person name="Blanchette R.A."/>
            <person name="Henrissat B."/>
            <person name="Martin F."/>
            <person name="Cullen D."/>
            <person name="Hibbett D.S."/>
            <person name="Grigoriev I.V."/>
        </authorList>
    </citation>
    <scope>NUCLEOTIDE SEQUENCE [LARGE SCALE GENOMIC DNA]</scope>
    <source>
        <strain evidence="3">FD-172 SS1</strain>
    </source>
</reference>
<evidence type="ECO:0000259" key="1">
    <source>
        <dbReference type="PROSITE" id="PS50172"/>
    </source>
</evidence>
<dbReference type="Gene3D" id="3.40.50.10190">
    <property type="entry name" value="BRCT domain"/>
    <property type="match status" value="1"/>
</dbReference>
<organism evidence="2 3">
    <name type="scientific">Botryobasidium botryosum (strain FD-172 SS1)</name>
    <dbReference type="NCBI Taxonomy" id="930990"/>
    <lineage>
        <taxon>Eukaryota</taxon>
        <taxon>Fungi</taxon>
        <taxon>Dikarya</taxon>
        <taxon>Basidiomycota</taxon>
        <taxon>Agaricomycotina</taxon>
        <taxon>Agaricomycetes</taxon>
        <taxon>Cantharellales</taxon>
        <taxon>Botryobasidiaceae</taxon>
        <taxon>Botryobasidium</taxon>
    </lineage>
</organism>
<dbReference type="InterPro" id="IPR036420">
    <property type="entry name" value="BRCT_dom_sf"/>
</dbReference>
<dbReference type="Proteomes" id="UP000027195">
    <property type="component" value="Unassembled WGS sequence"/>
</dbReference>
<dbReference type="InterPro" id="IPR001357">
    <property type="entry name" value="BRCT_dom"/>
</dbReference>
<dbReference type="SUPFAM" id="SSF52113">
    <property type="entry name" value="BRCT domain"/>
    <property type="match status" value="1"/>
</dbReference>
<dbReference type="PROSITE" id="PS50172">
    <property type="entry name" value="BRCT"/>
    <property type="match status" value="1"/>
</dbReference>
<accession>A0A067MWN5</accession>
<dbReference type="EMBL" id="KL198018">
    <property type="protein sequence ID" value="KDQ20024.1"/>
    <property type="molecule type" value="Genomic_DNA"/>
</dbReference>
<dbReference type="CDD" id="cd17716">
    <property type="entry name" value="BRCT_microcephalin_rpt1"/>
    <property type="match status" value="1"/>
</dbReference>
<feature type="non-terminal residue" evidence="2">
    <location>
        <position position="90"/>
    </location>
</feature>
<protein>
    <recommendedName>
        <fullName evidence="1">BRCT domain-containing protein</fullName>
    </recommendedName>
</protein>
<name>A0A067MWN5_BOTB1</name>
<evidence type="ECO:0000313" key="2">
    <source>
        <dbReference type="EMBL" id="KDQ20024.1"/>
    </source>
</evidence>
<dbReference type="InParanoid" id="A0A067MWN5"/>
<gene>
    <name evidence="2" type="ORF">BOTBODRAFT_77275</name>
</gene>
<evidence type="ECO:0000313" key="3">
    <source>
        <dbReference type="Proteomes" id="UP000027195"/>
    </source>
</evidence>
<sequence length="90" mass="10095">FVDVRTDDGNDASELFIKMLQSLGARVLTRPTPSVTHIVFKSGLPSTLTKHKLYDDPKPFLVGVAWVVECGEQRLHVDENNFLVADEDVR</sequence>
<feature type="domain" description="BRCT" evidence="1">
    <location>
        <begin position="1"/>
        <end position="84"/>
    </location>
</feature>